<dbReference type="InterPro" id="IPR025943">
    <property type="entry name" value="Sigma_54_int_dom_ATP-bd_2"/>
</dbReference>
<dbReference type="PANTHER" id="PTHR32071">
    <property type="entry name" value="TRANSCRIPTIONAL REGULATORY PROTEIN"/>
    <property type="match status" value="1"/>
</dbReference>
<keyword evidence="4" id="KW-0238">DNA-binding</keyword>
<dbReference type="InterPro" id="IPR027417">
    <property type="entry name" value="P-loop_NTPase"/>
</dbReference>
<evidence type="ECO:0000259" key="6">
    <source>
        <dbReference type="PROSITE" id="PS50045"/>
    </source>
</evidence>
<dbReference type="FunFam" id="3.40.50.300:FF:000006">
    <property type="entry name" value="DNA-binding transcriptional regulator NtrC"/>
    <property type="match status" value="1"/>
</dbReference>
<dbReference type="STRING" id="1470434.AZF00_11220"/>
<dbReference type="InterPro" id="IPR002078">
    <property type="entry name" value="Sigma_54_int"/>
</dbReference>
<dbReference type="PRINTS" id="PR01590">
    <property type="entry name" value="HTHFIS"/>
</dbReference>
<dbReference type="AlphaFoldDB" id="A0A127M6G5"/>
<evidence type="ECO:0000256" key="2">
    <source>
        <dbReference type="ARBA" id="ARBA00022840"/>
    </source>
</evidence>
<dbReference type="Proteomes" id="UP000074119">
    <property type="component" value="Chromosome"/>
</dbReference>
<accession>A0A127M6G5</accession>
<sequence>MHSELRLLVVAPQELECRLLTLLAALGESHVSSDWRSASPGDWDAVFCGPLSAEQNAWLLQGAASHLQLISVVAEQSATPDLDAASDLVLKDHCYYLDVLEVLYQVRARLSVPKELLSDMALSEEVVGVSPAISELRRLTRQVADKAVTVLITGPSGAGKELVARSLHKQSRRRDAPFVPINCGAIPRELLESELFGHERGAFTGAISSRAGRFELAEGGTLFLDEIGDMPLDMQVKILRVIQERQFQRVGSDKTRLADVRIVAATHRDLEAMIAAGEFREDLYYRLNVFPLRVPPLAERAEDVPHLVRVLCQQLRAEGLGELRLAGSAMASLCAHHWSGNIRELANLLERLVIMYPDKVVGLGDLPENYRYGEEHWRESTPIPNALGRDATEQHEFRVSLPAEGFDMKAQMSTLERAWIEQALAIHDGVVSKAAQHLGLRRTTLIEKIRKLAIQI</sequence>
<evidence type="ECO:0000313" key="8">
    <source>
        <dbReference type="Proteomes" id="UP000074119"/>
    </source>
</evidence>
<evidence type="ECO:0000256" key="4">
    <source>
        <dbReference type="ARBA" id="ARBA00023125"/>
    </source>
</evidence>
<evidence type="ECO:0000313" key="7">
    <source>
        <dbReference type="EMBL" id="AMO68834.1"/>
    </source>
</evidence>
<gene>
    <name evidence="7" type="ORF">AZF00_11220</name>
</gene>
<dbReference type="PANTHER" id="PTHR32071:SF117">
    <property type="entry name" value="PTS-DEPENDENT DIHYDROXYACETONE KINASE OPERON REGULATORY PROTEIN-RELATED"/>
    <property type="match status" value="1"/>
</dbReference>
<feature type="domain" description="Sigma-54 factor interaction" evidence="6">
    <location>
        <begin position="126"/>
        <end position="354"/>
    </location>
</feature>
<keyword evidence="5" id="KW-0804">Transcription</keyword>
<dbReference type="SMART" id="SM00382">
    <property type="entry name" value="AAA"/>
    <property type="match status" value="1"/>
</dbReference>
<evidence type="ECO:0000256" key="5">
    <source>
        <dbReference type="ARBA" id="ARBA00023163"/>
    </source>
</evidence>
<dbReference type="Gene3D" id="1.10.8.60">
    <property type="match status" value="1"/>
</dbReference>
<dbReference type="InterPro" id="IPR058031">
    <property type="entry name" value="AAA_lid_NorR"/>
</dbReference>
<dbReference type="GO" id="GO:0043565">
    <property type="term" value="F:sequence-specific DNA binding"/>
    <property type="evidence" value="ECO:0007669"/>
    <property type="project" value="InterPro"/>
</dbReference>
<evidence type="ECO:0000256" key="1">
    <source>
        <dbReference type="ARBA" id="ARBA00022741"/>
    </source>
</evidence>
<dbReference type="Gene3D" id="1.10.10.60">
    <property type="entry name" value="Homeodomain-like"/>
    <property type="match status" value="1"/>
</dbReference>
<keyword evidence="1" id="KW-0547">Nucleotide-binding</keyword>
<dbReference type="CDD" id="cd00009">
    <property type="entry name" value="AAA"/>
    <property type="match status" value="1"/>
</dbReference>
<dbReference type="RefSeq" id="WP_008249347.1">
    <property type="nucleotide sequence ID" value="NZ_CP014544.1"/>
</dbReference>
<dbReference type="InterPro" id="IPR002197">
    <property type="entry name" value="HTH_Fis"/>
</dbReference>
<dbReference type="Gene3D" id="3.40.50.300">
    <property type="entry name" value="P-loop containing nucleotide triphosphate hydrolases"/>
    <property type="match status" value="1"/>
</dbReference>
<dbReference type="Pfam" id="PF25601">
    <property type="entry name" value="AAA_lid_14"/>
    <property type="match status" value="1"/>
</dbReference>
<dbReference type="SUPFAM" id="SSF46689">
    <property type="entry name" value="Homeodomain-like"/>
    <property type="match status" value="1"/>
</dbReference>
<keyword evidence="3" id="KW-0805">Transcription regulation</keyword>
<dbReference type="InterPro" id="IPR009057">
    <property type="entry name" value="Homeodomain-like_sf"/>
</dbReference>
<dbReference type="SUPFAM" id="SSF52540">
    <property type="entry name" value="P-loop containing nucleoside triphosphate hydrolases"/>
    <property type="match status" value="1"/>
</dbReference>
<dbReference type="Pfam" id="PF02954">
    <property type="entry name" value="HTH_8"/>
    <property type="match status" value="1"/>
</dbReference>
<protein>
    <recommendedName>
        <fullName evidence="6">Sigma-54 factor interaction domain-containing protein</fullName>
    </recommendedName>
</protein>
<dbReference type="InterPro" id="IPR003593">
    <property type="entry name" value="AAA+_ATPase"/>
</dbReference>
<dbReference type="EMBL" id="CP014544">
    <property type="protein sequence ID" value="AMO68834.1"/>
    <property type="molecule type" value="Genomic_DNA"/>
</dbReference>
<dbReference type="KEGG" id="zal:AZF00_11220"/>
<dbReference type="PROSITE" id="PS50045">
    <property type="entry name" value="SIGMA54_INTERACT_4"/>
    <property type="match status" value="1"/>
</dbReference>
<organism evidence="7 8">
    <name type="scientific">Zhongshania aliphaticivorans</name>
    <dbReference type="NCBI Taxonomy" id="1470434"/>
    <lineage>
        <taxon>Bacteria</taxon>
        <taxon>Pseudomonadati</taxon>
        <taxon>Pseudomonadota</taxon>
        <taxon>Gammaproteobacteria</taxon>
        <taxon>Cellvibrionales</taxon>
        <taxon>Spongiibacteraceae</taxon>
        <taxon>Zhongshania</taxon>
    </lineage>
</organism>
<dbReference type="Pfam" id="PF00158">
    <property type="entry name" value="Sigma54_activat"/>
    <property type="match status" value="1"/>
</dbReference>
<dbReference type="GO" id="GO:0006355">
    <property type="term" value="P:regulation of DNA-templated transcription"/>
    <property type="evidence" value="ECO:0007669"/>
    <property type="project" value="InterPro"/>
</dbReference>
<evidence type="ECO:0000256" key="3">
    <source>
        <dbReference type="ARBA" id="ARBA00023015"/>
    </source>
</evidence>
<proteinExistence type="predicted"/>
<keyword evidence="2" id="KW-0067">ATP-binding</keyword>
<reference evidence="7 8" key="1">
    <citation type="submission" date="2015-12" db="EMBL/GenBank/DDBJ databases">
        <authorList>
            <person name="Shamseldin A."/>
            <person name="Moawad H."/>
            <person name="Abd El-Rahim W.M."/>
            <person name="Sadowsky M.J."/>
        </authorList>
    </citation>
    <scope>NUCLEOTIDE SEQUENCE [LARGE SCALE GENOMIC DNA]</scope>
    <source>
        <strain evidence="7 8">SM2</strain>
    </source>
</reference>
<dbReference type="PROSITE" id="PS00676">
    <property type="entry name" value="SIGMA54_INTERACT_2"/>
    <property type="match status" value="1"/>
</dbReference>
<name>A0A127M6G5_9GAMM</name>
<dbReference type="GO" id="GO:0005524">
    <property type="term" value="F:ATP binding"/>
    <property type="evidence" value="ECO:0007669"/>
    <property type="project" value="UniProtKB-KW"/>
</dbReference>